<feature type="non-terminal residue" evidence="1">
    <location>
        <position position="69"/>
    </location>
</feature>
<evidence type="ECO:0000313" key="2">
    <source>
        <dbReference type="Proteomes" id="UP000886667"/>
    </source>
</evidence>
<protein>
    <submittedName>
        <fullName evidence="1">Efflux transporter periplasmic adaptor subunit</fullName>
    </submittedName>
</protein>
<dbReference type="Proteomes" id="UP000886667">
    <property type="component" value="Unassembled WGS sequence"/>
</dbReference>
<evidence type="ECO:0000313" key="1">
    <source>
        <dbReference type="EMBL" id="MCG7948017.1"/>
    </source>
</evidence>
<reference evidence="1" key="1">
    <citation type="journal article" date="2021" name="Proc. Natl. Acad. Sci. U.S.A.">
        <title>Global biogeography of chemosynthetic symbionts reveals both localized and globally distributed symbiont groups. .</title>
        <authorList>
            <person name="Osvatic J.T."/>
            <person name="Wilkins L.G.E."/>
            <person name="Leibrecht L."/>
            <person name="Leray M."/>
            <person name="Zauner S."/>
            <person name="Polzin J."/>
            <person name="Camacho Y."/>
            <person name="Gros O."/>
            <person name="van Gils J.A."/>
            <person name="Eisen J.A."/>
            <person name="Petersen J.M."/>
            <person name="Yuen B."/>
        </authorList>
    </citation>
    <scope>NUCLEOTIDE SEQUENCE</scope>
    <source>
        <strain evidence="1">MAGclacostrist064TRANS</strain>
    </source>
</reference>
<gene>
    <name evidence="1" type="ORF">JAZ07_16865</name>
</gene>
<dbReference type="AlphaFoldDB" id="A0A9E4T3W5"/>
<proteinExistence type="predicted"/>
<accession>A0A9E4T3W5</accession>
<comment type="caution">
    <text evidence="1">The sequence shown here is derived from an EMBL/GenBank/DDBJ whole genome shotgun (WGS) entry which is preliminary data.</text>
</comment>
<dbReference type="EMBL" id="JAEPCM010000605">
    <property type="protein sequence ID" value="MCG7948017.1"/>
    <property type="molecule type" value="Genomic_DNA"/>
</dbReference>
<organism evidence="1 2">
    <name type="scientific">Candidatus Thiodiazotropha taylori</name>
    <dbReference type="NCBI Taxonomy" id="2792791"/>
    <lineage>
        <taxon>Bacteria</taxon>
        <taxon>Pseudomonadati</taxon>
        <taxon>Pseudomonadota</taxon>
        <taxon>Gammaproteobacteria</taxon>
        <taxon>Chromatiales</taxon>
        <taxon>Sedimenticolaceae</taxon>
        <taxon>Candidatus Thiodiazotropha</taxon>
    </lineage>
</organism>
<name>A0A9E4T3W5_9GAMM</name>
<sequence>MLKRVLLTMIGLAILIGIPAAIKMQQFQAMADMQMTMPPEIVTADQVKRQQWPNTLSATGSLVAVQGVT</sequence>